<name>A0ABP7GGN9_9MICO</name>
<gene>
    <name evidence="2" type="ORF">GCM10022240_14900</name>
</gene>
<feature type="region of interest" description="Disordered" evidence="1">
    <location>
        <begin position="53"/>
        <end position="93"/>
    </location>
</feature>
<accession>A0ABP7GGN9</accession>
<evidence type="ECO:0000313" key="2">
    <source>
        <dbReference type="EMBL" id="GAA3763568.1"/>
    </source>
</evidence>
<proteinExistence type="predicted"/>
<sequence>MLTIATITVRFKQRPSWATVFRGALTINAMLVQTAKDLRPVTVKKMQQMIPRQLRHAPTQRTAHFRGCEEPRAALRSRSLIRSQPRGHQPRKA</sequence>
<keyword evidence="3" id="KW-1185">Reference proteome</keyword>
<dbReference type="Proteomes" id="UP001500540">
    <property type="component" value="Unassembled WGS sequence"/>
</dbReference>
<evidence type="ECO:0000313" key="3">
    <source>
        <dbReference type="Proteomes" id="UP001500540"/>
    </source>
</evidence>
<feature type="compositionally biased region" description="Low complexity" evidence="1">
    <location>
        <begin position="74"/>
        <end position="83"/>
    </location>
</feature>
<organism evidence="2 3">
    <name type="scientific">Microbacterium kribbense</name>
    <dbReference type="NCBI Taxonomy" id="433645"/>
    <lineage>
        <taxon>Bacteria</taxon>
        <taxon>Bacillati</taxon>
        <taxon>Actinomycetota</taxon>
        <taxon>Actinomycetes</taxon>
        <taxon>Micrococcales</taxon>
        <taxon>Microbacteriaceae</taxon>
        <taxon>Microbacterium</taxon>
    </lineage>
</organism>
<dbReference type="EMBL" id="BAABAF010000005">
    <property type="protein sequence ID" value="GAA3763568.1"/>
    <property type="molecule type" value="Genomic_DNA"/>
</dbReference>
<reference evidence="3" key="1">
    <citation type="journal article" date="2019" name="Int. J. Syst. Evol. Microbiol.">
        <title>The Global Catalogue of Microorganisms (GCM) 10K type strain sequencing project: providing services to taxonomists for standard genome sequencing and annotation.</title>
        <authorList>
            <consortium name="The Broad Institute Genomics Platform"/>
            <consortium name="The Broad Institute Genome Sequencing Center for Infectious Disease"/>
            <person name="Wu L."/>
            <person name="Ma J."/>
        </authorList>
    </citation>
    <scope>NUCLEOTIDE SEQUENCE [LARGE SCALE GENOMIC DNA]</scope>
    <source>
        <strain evidence="3">JCM 16950</strain>
    </source>
</reference>
<evidence type="ECO:0000256" key="1">
    <source>
        <dbReference type="SAM" id="MobiDB-lite"/>
    </source>
</evidence>
<comment type="caution">
    <text evidence="2">The sequence shown here is derived from an EMBL/GenBank/DDBJ whole genome shotgun (WGS) entry which is preliminary data.</text>
</comment>
<protein>
    <submittedName>
        <fullName evidence="2">Uncharacterized protein</fullName>
    </submittedName>
</protein>